<reference evidence="3 4" key="1">
    <citation type="submission" date="2019-01" db="EMBL/GenBank/DDBJ databases">
        <title>Ktedonosporobacter rubrisoli SCAWS-G2.</title>
        <authorList>
            <person name="Huang Y."/>
            <person name="Yan B."/>
        </authorList>
    </citation>
    <scope>NUCLEOTIDE SEQUENCE [LARGE SCALE GENOMIC DNA]</scope>
    <source>
        <strain evidence="3 4">SCAWS-G2</strain>
    </source>
</reference>
<dbReference type="GO" id="GO:0004175">
    <property type="term" value="F:endopeptidase activity"/>
    <property type="evidence" value="ECO:0007669"/>
    <property type="project" value="UniProtKB-ARBA"/>
</dbReference>
<keyword evidence="1" id="KW-1133">Transmembrane helix</keyword>
<dbReference type="GO" id="GO:0006508">
    <property type="term" value="P:proteolysis"/>
    <property type="evidence" value="ECO:0007669"/>
    <property type="project" value="UniProtKB-KW"/>
</dbReference>
<dbReference type="OrthoDB" id="6059004at2"/>
<feature type="transmembrane region" description="Helical" evidence="1">
    <location>
        <begin position="284"/>
        <end position="308"/>
    </location>
</feature>
<keyword evidence="3" id="KW-0482">Metalloprotease</keyword>
<evidence type="ECO:0000313" key="3">
    <source>
        <dbReference type="EMBL" id="QBD76386.1"/>
    </source>
</evidence>
<feature type="transmembrane region" description="Helical" evidence="1">
    <location>
        <begin position="245"/>
        <end position="264"/>
    </location>
</feature>
<accession>A0A4P6JNR8</accession>
<feature type="transmembrane region" description="Helical" evidence="1">
    <location>
        <begin position="182"/>
        <end position="204"/>
    </location>
</feature>
<dbReference type="GO" id="GO:0008237">
    <property type="term" value="F:metallopeptidase activity"/>
    <property type="evidence" value="ECO:0007669"/>
    <property type="project" value="UniProtKB-KW"/>
</dbReference>
<keyword evidence="1" id="KW-0472">Membrane</keyword>
<feature type="domain" description="CAAX prenyl protease 2/Lysostaphin resistance protein A-like" evidence="2">
    <location>
        <begin position="149"/>
        <end position="254"/>
    </location>
</feature>
<keyword evidence="4" id="KW-1185">Reference proteome</keyword>
<protein>
    <submittedName>
        <fullName evidence="3">CPBP family intramembrane metalloprotease</fullName>
    </submittedName>
</protein>
<evidence type="ECO:0000259" key="2">
    <source>
        <dbReference type="Pfam" id="PF02517"/>
    </source>
</evidence>
<keyword evidence="3" id="KW-0645">Protease</keyword>
<gene>
    <name evidence="3" type="ORF">EPA93_10350</name>
</gene>
<dbReference type="EMBL" id="CP035758">
    <property type="protein sequence ID" value="QBD76386.1"/>
    <property type="molecule type" value="Genomic_DNA"/>
</dbReference>
<dbReference type="GO" id="GO:0080120">
    <property type="term" value="P:CAAX-box protein maturation"/>
    <property type="evidence" value="ECO:0007669"/>
    <property type="project" value="UniProtKB-ARBA"/>
</dbReference>
<dbReference type="Proteomes" id="UP000290365">
    <property type="component" value="Chromosome"/>
</dbReference>
<keyword evidence="3" id="KW-0378">Hydrolase</keyword>
<dbReference type="RefSeq" id="WP_129887121.1">
    <property type="nucleotide sequence ID" value="NZ_CP035758.1"/>
</dbReference>
<proteinExistence type="predicted"/>
<feature type="transmembrane region" description="Helical" evidence="1">
    <location>
        <begin position="68"/>
        <end position="86"/>
    </location>
</feature>
<sequence length="327" mass="37191">MYASIHSLPSRHRPGLFKGADGCLRLLWRALLYTLIQALIYSFIHFFLQNFLYLKLHIMDLIILPFDVLLHLTLVLLATYLFWRYVDKRPWRGWRQIGLIPLRSGLPFALRGVLLISITAALGYGSFVALGWMHILSFNPTPIFFLALLIDMIPRLIDEPFCEEIAMRGYLYSTLNMGLPRWLAALAQVGCFTLFCALLTGFAAFSTAVQGQPFPYPPGIIALYLLAIALFGGILQLCVLNTSNLWMGIGLHLFAIEFPIMVITPHKTLFQIALIPLFNGVERFHVLVDIPEIGYFVLTLVVLLFIALRIRRINWQARLPETAELSK</sequence>
<feature type="transmembrane region" description="Helical" evidence="1">
    <location>
        <begin position="216"/>
        <end position="238"/>
    </location>
</feature>
<organism evidence="3 4">
    <name type="scientific">Ktedonosporobacter rubrisoli</name>
    <dbReference type="NCBI Taxonomy" id="2509675"/>
    <lineage>
        <taxon>Bacteria</taxon>
        <taxon>Bacillati</taxon>
        <taxon>Chloroflexota</taxon>
        <taxon>Ktedonobacteria</taxon>
        <taxon>Ktedonobacterales</taxon>
        <taxon>Ktedonosporobacteraceae</taxon>
        <taxon>Ktedonosporobacter</taxon>
    </lineage>
</organism>
<dbReference type="KEGG" id="kbs:EPA93_10350"/>
<evidence type="ECO:0000256" key="1">
    <source>
        <dbReference type="SAM" id="Phobius"/>
    </source>
</evidence>
<dbReference type="AlphaFoldDB" id="A0A4P6JNR8"/>
<dbReference type="Pfam" id="PF02517">
    <property type="entry name" value="Rce1-like"/>
    <property type="match status" value="1"/>
</dbReference>
<name>A0A4P6JNR8_KTERU</name>
<feature type="transmembrane region" description="Helical" evidence="1">
    <location>
        <begin position="106"/>
        <end position="125"/>
    </location>
</feature>
<keyword evidence="1" id="KW-0812">Transmembrane</keyword>
<evidence type="ECO:0000313" key="4">
    <source>
        <dbReference type="Proteomes" id="UP000290365"/>
    </source>
</evidence>
<dbReference type="InterPro" id="IPR003675">
    <property type="entry name" value="Rce1/LyrA-like_dom"/>
</dbReference>
<feature type="transmembrane region" description="Helical" evidence="1">
    <location>
        <begin position="26"/>
        <end position="48"/>
    </location>
</feature>